<dbReference type="Proteomes" id="UP000002420">
    <property type="component" value="Chromosome"/>
</dbReference>
<keyword evidence="2" id="KW-1185">Reference proteome</keyword>
<reference evidence="1 2" key="1">
    <citation type="submission" date="2008-05" db="EMBL/GenBank/DDBJ databases">
        <title>Complete sequence of chromosome of Geobacter lovleyi SZ.</title>
        <authorList>
            <consortium name="US DOE Joint Genome Institute"/>
            <person name="Lucas S."/>
            <person name="Copeland A."/>
            <person name="Lapidus A."/>
            <person name="Glavina del Rio T."/>
            <person name="Dalin E."/>
            <person name="Tice H."/>
            <person name="Bruce D."/>
            <person name="Goodwin L."/>
            <person name="Pitluck S."/>
            <person name="Chertkov O."/>
            <person name="Meincke L."/>
            <person name="Brettin T."/>
            <person name="Detter J.C."/>
            <person name="Han C."/>
            <person name="Tapia R."/>
            <person name="Kuske C.R."/>
            <person name="Schmutz J."/>
            <person name="Larimer F."/>
            <person name="Land M."/>
            <person name="Hauser L."/>
            <person name="Kyrpides N."/>
            <person name="Mikhailova N."/>
            <person name="Sung Y."/>
            <person name="Fletcher K.E."/>
            <person name="Ritalahti K.M."/>
            <person name="Loeffler F.E."/>
            <person name="Richardson P."/>
        </authorList>
    </citation>
    <scope>NUCLEOTIDE SEQUENCE [LARGE SCALE GENOMIC DNA]</scope>
    <source>
        <strain evidence="2">ATCC BAA-1151 / DSM 17278 / SZ</strain>
    </source>
</reference>
<evidence type="ECO:0000313" key="2">
    <source>
        <dbReference type="Proteomes" id="UP000002420"/>
    </source>
</evidence>
<protein>
    <submittedName>
        <fullName evidence="1">Uncharacterized protein</fullName>
    </submittedName>
</protein>
<dbReference type="EMBL" id="CP001089">
    <property type="protein sequence ID" value="ACD96432.1"/>
    <property type="molecule type" value="Genomic_DNA"/>
</dbReference>
<name>B3E7B5_TRIL1</name>
<dbReference type="RefSeq" id="WP_012470761.1">
    <property type="nucleotide sequence ID" value="NC_010814.1"/>
</dbReference>
<dbReference type="AlphaFoldDB" id="B3E7B5"/>
<accession>B3E7B5</accession>
<dbReference type="HOGENOM" id="CLU_1978334_0_0_7"/>
<sequence>MNDNNHSREDHFIAALSNEFIVQGGSASLVNPALAVKEHVVDSAAGNNAGQPYKRLQIPDSDEPIMTTGRMNGIFKLLPYEAIIYLGPTPPLGDYFSFTPFLWDRQYGKKVKKGDWIFAALGDPLN</sequence>
<proteinExistence type="predicted"/>
<evidence type="ECO:0000313" key="1">
    <source>
        <dbReference type="EMBL" id="ACD96432.1"/>
    </source>
</evidence>
<dbReference type="KEGG" id="glo:Glov_2719"/>
<gene>
    <name evidence="1" type="ordered locus">Glov_2719</name>
</gene>
<dbReference type="STRING" id="398767.Glov_2719"/>
<organism evidence="1 2">
    <name type="scientific">Trichlorobacter lovleyi (strain ATCC BAA-1151 / DSM 17278 / SZ)</name>
    <name type="common">Geobacter lovleyi</name>
    <dbReference type="NCBI Taxonomy" id="398767"/>
    <lineage>
        <taxon>Bacteria</taxon>
        <taxon>Pseudomonadati</taxon>
        <taxon>Thermodesulfobacteriota</taxon>
        <taxon>Desulfuromonadia</taxon>
        <taxon>Geobacterales</taxon>
        <taxon>Geobacteraceae</taxon>
        <taxon>Trichlorobacter</taxon>
    </lineage>
</organism>
<dbReference type="OrthoDB" id="1865at2"/>